<dbReference type="EMBL" id="JASNQZ010000002">
    <property type="protein sequence ID" value="KAL0960180.1"/>
    <property type="molecule type" value="Genomic_DNA"/>
</dbReference>
<evidence type="ECO:0000313" key="2">
    <source>
        <dbReference type="Proteomes" id="UP001556367"/>
    </source>
</evidence>
<reference evidence="2" key="1">
    <citation type="submission" date="2024-06" db="EMBL/GenBank/DDBJ databases">
        <title>Multi-omics analyses provide insights into the biosynthesis of the anticancer antibiotic pleurotin in Hohenbuehelia grisea.</title>
        <authorList>
            <person name="Weaver J.A."/>
            <person name="Alberti F."/>
        </authorList>
    </citation>
    <scope>NUCLEOTIDE SEQUENCE [LARGE SCALE GENOMIC DNA]</scope>
    <source>
        <strain evidence="2">T-177</strain>
    </source>
</reference>
<dbReference type="InterPro" id="IPR059179">
    <property type="entry name" value="MLKL-like_MCAfunc"/>
</dbReference>
<evidence type="ECO:0008006" key="3">
    <source>
        <dbReference type="Google" id="ProtNLM"/>
    </source>
</evidence>
<name>A0ABR3JXP2_9AGAR</name>
<keyword evidence="2" id="KW-1185">Reference proteome</keyword>
<evidence type="ECO:0000313" key="1">
    <source>
        <dbReference type="EMBL" id="KAL0960180.1"/>
    </source>
</evidence>
<dbReference type="Proteomes" id="UP001556367">
    <property type="component" value="Unassembled WGS sequence"/>
</dbReference>
<gene>
    <name evidence="1" type="ORF">HGRIS_011814</name>
</gene>
<protein>
    <recommendedName>
        <fullName evidence="3">Fungal N-terminal domain-containing protein</fullName>
    </recommendedName>
</protein>
<sequence length="538" mass="59816">MDPLSLSTSVLAFVGASRKLRDLFSQASSNRENLAELKESVLLSLHDIQGLLPLNDSGLGPVAQAKLQADLSRLQRELERVHTQCSKYSGRPLGTLLGGLTSSLRSWIHSKSIEADIARLDRVLQRFYIRFLILTSTDARCAALRIEQNLVTKRSSERNQILRLERAFTTMVAEHDPEIRPVWISSNITKLDLDYLLRQVNKIVKAFDWKTFGGAVHGESPSGHHEQEHPYPVTPWSSSMESIFHLCLIEACHSIDLLVAPSGSQAMPIQRSAKALLFLSFYLRQLGLDDDVVRLLQCSIELYSGLHAGFPCLQYQRCLASALLTASCHIQAAESLSYSQKALDLHEDLYTSSSDIRDMHGMIVALGLHTWNLQQIGFLDKGLDSAQQRLLLQMEYMILSKGRPSNRSRSIATWCASGEADVVLSSQRQFSMPSYEAMSTCSSLWSLASILASLGRYAEARVAGMDAIACLEAVLYVDAWVAEPARGWNQVKLQRWGDVATWVSVSRGPGSNTYERKDLQGMEGLELEAKDGITFDSP</sequence>
<accession>A0ABR3JXP2</accession>
<comment type="caution">
    <text evidence="1">The sequence shown here is derived from an EMBL/GenBank/DDBJ whole genome shotgun (WGS) entry which is preliminary data.</text>
</comment>
<organism evidence="1 2">
    <name type="scientific">Hohenbuehelia grisea</name>
    <dbReference type="NCBI Taxonomy" id="104357"/>
    <lineage>
        <taxon>Eukaryota</taxon>
        <taxon>Fungi</taxon>
        <taxon>Dikarya</taxon>
        <taxon>Basidiomycota</taxon>
        <taxon>Agaricomycotina</taxon>
        <taxon>Agaricomycetes</taxon>
        <taxon>Agaricomycetidae</taxon>
        <taxon>Agaricales</taxon>
        <taxon>Pleurotineae</taxon>
        <taxon>Pleurotaceae</taxon>
        <taxon>Hohenbuehelia</taxon>
    </lineage>
</organism>
<dbReference type="CDD" id="cd21037">
    <property type="entry name" value="MLKL_NTD"/>
    <property type="match status" value="1"/>
</dbReference>
<proteinExistence type="predicted"/>